<sequence>MDGRLATVDGTERLCELSSERLGFGSVGVRSFHQPSPGLGLGYEIGRRLSSWIRHLCLSLGTVLCRVARYRNLLSYSSNDCATGSPSATHLQAHRRLCFM</sequence>
<reference evidence="1" key="1">
    <citation type="submission" date="2020-06" db="EMBL/GenBank/DDBJ databases">
        <authorList>
            <person name="Li T."/>
            <person name="Hu X."/>
            <person name="Zhang T."/>
            <person name="Song X."/>
            <person name="Zhang H."/>
            <person name="Dai N."/>
            <person name="Sheng W."/>
            <person name="Hou X."/>
            <person name="Wei L."/>
        </authorList>
    </citation>
    <scope>NUCLEOTIDE SEQUENCE</scope>
    <source>
        <strain evidence="1">G02</strain>
        <tissue evidence="1">Leaf</tissue>
    </source>
</reference>
<proteinExistence type="predicted"/>
<name>A0AAW2L4S6_SESRA</name>
<dbReference type="AlphaFoldDB" id="A0AAW2L4S6"/>
<gene>
    <name evidence="1" type="ORF">Sradi_5724800</name>
</gene>
<accession>A0AAW2L4S6</accession>
<organism evidence="1">
    <name type="scientific">Sesamum radiatum</name>
    <name type="common">Black benniseed</name>
    <dbReference type="NCBI Taxonomy" id="300843"/>
    <lineage>
        <taxon>Eukaryota</taxon>
        <taxon>Viridiplantae</taxon>
        <taxon>Streptophyta</taxon>
        <taxon>Embryophyta</taxon>
        <taxon>Tracheophyta</taxon>
        <taxon>Spermatophyta</taxon>
        <taxon>Magnoliopsida</taxon>
        <taxon>eudicotyledons</taxon>
        <taxon>Gunneridae</taxon>
        <taxon>Pentapetalae</taxon>
        <taxon>asterids</taxon>
        <taxon>lamiids</taxon>
        <taxon>Lamiales</taxon>
        <taxon>Pedaliaceae</taxon>
        <taxon>Sesamum</taxon>
    </lineage>
</organism>
<dbReference type="EMBL" id="JACGWJ010000026">
    <property type="protein sequence ID" value="KAL0313255.1"/>
    <property type="molecule type" value="Genomic_DNA"/>
</dbReference>
<reference evidence="1" key="2">
    <citation type="journal article" date="2024" name="Plant">
        <title>Genomic evolution and insights into agronomic trait innovations of Sesamum species.</title>
        <authorList>
            <person name="Miao H."/>
            <person name="Wang L."/>
            <person name="Qu L."/>
            <person name="Liu H."/>
            <person name="Sun Y."/>
            <person name="Le M."/>
            <person name="Wang Q."/>
            <person name="Wei S."/>
            <person name="Zheng Y."/>
            <person name="Lin W."/>
            <person name="Duan Y."/>
            <person name="Cao H."/>
            <person name="Xiong S."/>
            <person name="Wang X."/>
            <person name="Wei L."/>
            <person name="Li C."/>
            <person name="Ma Q."/>
            <person name="Ju M."/>
            <person name="Zhao R."/>
            <person name="Li G."/>
            <person name="Mu C."/>
            <person name="Tian Q."/>
            <person name="Mei H."/>
            <person name="Zhang T."/>
            <person name="Gao T."/>
            <person name="Zhang H."/>
        </authorList>
    </citation>
    <scope>NUCLEOTIDE SEQUENCE</scope>
    <source>
        <strain evidence="1">G02</strain>
    </source>
</reference>
<protein>
    <submittedName>
        <fullName evidence="1">Uncharacterized protein</fullName>
    </submittedName>
</protein>
<evidence type="ECO:0000313" key="1">
    <source>
        <dbReference type="EMBL" id="KAL0313255.1"/>
    </source>
</evidence>
<comment type="caution">
    <text evidence="1">The sequence shown here is derived from an EMBL/GenBank/DDBJ whole genome shotgun (WGS) entry which is preliminary data.</text>
</comment>